<evidence type="ECO:0000313" key="1">
    <source>
        <dbReference type="EMBL" id="QEG12917.1"/>
    </source>
</evidence>
<organism evidence="1 2">
    <name type="scientific">Klebsiella phage vB_KpnP_Sibilus</name>
    <dbReference type="NCBI Taxonomy" id="2591368"/>
    <lineage>
        <taxon>Viruses</taxon>
        <taxon>Duplodnaviria</taxon>
        <taxon>Heunggongvirae</taxon>
        <taxon>Uroviricota</taxon>
        <taxon>Caudoviricetes</taxon>
        <taxon>Autographivirales</taxon>
        <taxon>Autotranscriptaviridae</taxon>
        <taxon>Studiervirinae</taxon>
        <taxon>Ningirsuvirus</taxon>
        <taxon>Ningirsuvirus sibilus</taxon>
    </lineage>
</organism>
<protein>
    <submittedName>
        <fullName evidence="1">Uncharacterized protein</fullName>
    </submittedName>
</protein>
<dbReference type="EMBL" id="MN013082">
    <property type="protein sequence ID" value="QEG12917.1"/>
    <property type="molecule type" value="Genomic_DNA"/>
</dbReference>
<dbReference type="InterPro" id="IPR058006">
    <property type="entry name" value="1.05"/>
</dbReference>
<dbReference type="Pfam" id="PF25755">
    <property type="entry name" value="Phage_T3_1_05"/>
    <property type="match status" value="1"/>
</dbReference>
<evidence type="ECO:0000313" key="2">
    <source>
        <dbReference type="Proteomes" id="UP000323173"/>
    </source>
</evidence>
<reference evidence="1 2" key="1">
    <citation type="submission" date="2019-04" db="EMBL/GenBank/DDBJ databases">
        <authorList>
            <person name="Finnegan Z.K."/>
            <person name="Thurgood T.L."/>
            <person name="Sharma R."/>
            <person name="Brundage B."/>
            <person name="Wilkey A."/>
            <person name="Arens D.K."/>
            <person name="Kruger J.L."/>
            <person name="Thompson D.W."/>
            <person name="Casjens S."/>
            <person name="Grose J.H."/>
        </authorList>
    </citation>
    <scope>NUCLEOTIDE SEQUENCE [LARGE SCALE GENOMIC DNA]</scope>
</reference>
<keyword evidence="2" id="KW-1185">Reference proteome</keyword>
<name>A0A5B9NFC5_9CAUD</name>
<gene>
    <name evidence="1" type="ORF">SIB_16</name>
</gene>
<dbReference type="Proteomes" id="UP000323173">
    <property type="component" value="Segment"/>
</dbReference>
<accession>A0A5B9NFC5</accession>
<proteinExistence type="predicted"/>
<sequence>MFSKLFRRKKLKAVEFNAVMPDGSTKKTRFVLGLGPCGKVVTKLSEYQSEFAYCITQTTDDGEVKEFWYTANELVGRFVRTYQ</sequence>